<keyword evidence="7" id="KW-1233">Viral attachment to host adhesion receptor</keyword>
<dbReference type="GO" id="GO:0019867">
    <property type="term" value="C:outer membrane"/>
    <property type="evidence" value="ECO:0007669"/>
    <property type="project" value="InterPro"/>
</dbReference>
<keyword evidence="2" id="KW-0945">Host-virus interaction</keyword>
<accession>A0A1I9SF89</accession>
<keyword evidence="6" id="KW-0946">Virion</keyword>
<keyword evidence="4" id="KW-1227">Viral tail protein</keyword>
<evidence type="ECO:0000256" key="10">
    <source>
        <dbReference type="ARBA" id="ARBA00035728"/>
    </source>
</evidence>
<keyword evidence="11" id="KW-1238">Degradation of host capsule during virus entry</keyword>
<evidence type="ECO:0000256" key="2">
    <source>
        <dbReference type="ARBA" id="ARBA00022581"/>
    </source>
</evidence>
<keyword evidence="5" id="KW-1161">Viral attachment to host cell</keyword>
<evidence type="ECO:0000313" key="14">
    <source>
        <dbReference type="EMBL" id="AOZ65519.1"/>
    </source>
</evidence>
<evidence type="ECO:0000259" key="13">
    <source>
        <dbReference type="Pfam" id="PF05662"/>
    </source>
</evidence>
<dbReference type="SUPFAM" id="SSF101967">
    <property type="entry name" value="Adhesin YadA, collagen-binding domain"/>
    <property type="match status" value="1"/>
</dbReference>
<dbReference type="Pfam" id="PF03906">
    <property type="entry name" value="Phage_T7_tail"/>
    <property type="match status" value="1"/>
</dbReference>
<keyword evidence="15" id="KW-1185">Reference proteome</keyword>
<dbReference type="GO" id="GO:0098996">
    <property type="term" value="P:symbiont entry into host cell via disruption of host cell glycocalyx"/>
    <property type="evidence" value="ECO:0007669"/>
    <property type="project" value="UniProtKB-KW"/>
</dbReference>
<evidence type="ECO:0000256" key="4">
    <source>
        <dbReference type="ARBA" id="ARBA00022732"/>
    </source>
</evidence>
<name>A0A1I9SF89_9CAUD</name>
<dbReference type="InterPro" id="IPR012334">
    <property type="entry name" value="Pectin_lyas_fold"/>
</dbReference>
<evidence type="ECO:0000256" key="5">
    <source>
        <dbReference type="ARBA" id="ARBA00022804"/>
    </source>
</evidence>
<evidence type="ECO:0000259" key="12">
    <source>
        <dbReference type="Pfam" id="PF03906"/>
    </source>
</evidence>
<dbReference type="InterPro" id="IPR008635">
    <property type="entry name" value="Coiled_stalk_dom"/>
</dbReference>
<evidence type="ECO:0000313" key="15">
    <source>
        <dbReference type="Proteomes" id="UP000222359"/>
    </source>
</evidence>
<dbReference type="Proteomes" id="UP000222359">
    <property type="component" value="Segment"/>
</dbReference>
<sequence length="843" mass="92299">MDQDIKTVIQYPVGETEYDIPFDYLSRRFVRVSLVSEDSRRLLSNITEYRYVSKTRIKLLVSTEGFDRVEIRRFTSASERIVDFNDGSVLRATDLNVSQLQSAHIAEEARDAALLAMPQDDAGNLDARSRRIVNLAPGIDGTDAINKDQLDSTLGEAGGILSDMKEVQKETYDYIEKLGDDTSIVRGVTWVYNQGSAVGGETTVLIDKPTRTLAVPYIEINGSRQEVGYHFSFDIATQMITLTEPLVTGDFLMAMTTESSVPLEDLLANPTGASAIGTSDGRNVQANIDELRLELDFLKDTTVLDVRRFGAVGDGIADDYPAFQKACIAASQLGGAIVHVPTPKVKWKIGFPVYLFDRTWVRGTGINCIVEFTDPLYARKSRSGFVIGSGYEQNRDKAIKCLNDGTWATTGSVVNRDFVELDRGQYVRDNPSKVQSRLCRVSGMYLKASYPNGATLKGGYAVSGANAVDSEVFDIWGEGWTEIINFGSDVPPATPSCHNLHAYDITCVAPNDYETYYSAGFIANSTSCSIGRFKQLRAIADGSPHGSCGSVNYTEYCSFYDIDVPSLGRTASSEGILVNNSKGAVTRNVRIGNAKTGVAEYYTTGAGIFYDRDQPNVFDSIHANNCDNAVALRSKFSVWKNVTQTNCTYHVYFGTTNAQACVVKFVPDTIGGGNNVDILDRLRDNVVTGWRVRSLHIRPIAYLLNDKSVLRSWDAGKNIKAENGVGFQWLFPVPSTMRAITQVSQWFTFEVGAATAGTEVKVQVRRMSAYNGNANEQPVILFENSRKASLDTVQATNVVANSSGLVLTSPTDGLANAVDVLVSVTAPTVNFNMKEARITYLGD</sequence>
<evidence type="ECO:0000256" key="7">
    <source>
        <dbReference type="ARBA" id="ARBA00023165"/>
    </source>
</evidence>
<protein>
    <recommendedName>
        <fullName evidence="10">Probable tail spike protein</fullName>
    </recommendedName>
</protein>
<evidence type="ECO:0000256" key="9">
    <source>
        <dbReference type="ARBA" id="ARBA00035636"/>
    </source>
</evidence>
<dbReference type="InterPro" id="IPR005604">
    <property type="entry name" value="Phage_T7_tail_fibre-like_N"/>
</dbReference>
<organism evidence="14 15">
    <name type="scientific">Klebsiella phage vB_KpnP_KpV767</name>
    <dbReference type="NCBI Taxonomy" id="1897430"/>
    <lineage>
        <taxon>Viruses</taxon>
        <taxon>Duplodnaviria</taxon>
        <taxon>Heunggongvirae</taxon>
        <taxon>Uroviricota</taxon>
        <taxon>Caudoviricetes</taxon>
        <taxon>Autographivirales</taxon>
        <taxon>Autotranscriptaviridae</taxon>
        <taxon>Studiervirinae</taxon>
        <taxon>Przondovirus</taxon>
        <taxon>Przondovirus KpV767</taxon>
    </lineage>
</organism>
<evidence type="ECO:0000256" key="6">
    <source>
        <dbReference type="ARBA" id="ARBA00022844"/>
    </source>
</evidence>
<evidence type="ECO:0000256" key="11">
    <source>
        <dbReference type="ARBA" id="ARBA00035731"/>
    </source>
</evidence>
<dbReference type="Gene3D" id="2.160.20.10">
    <property type="entry name" value="Single-stranded right-handed beta-helix, Pectin lyase-like"/>
    <property type="match status" value="1"/>
</dbReference>
<dbReference type="SMR" id="A0A1I9SF89"/>
<gene>
    <name evidence="14" type="ORF">kpv767_46</name>
</gene>
<dbReference type="GO" id="GO:0098671">
    <property type="term" value="P:adhesion receptor-mediated virion attachment to host cell"/>
    <property type="evidence" value="ECO:0007669"/>
    <property type="project" value="UniProtKB-KW"/>
</dbReference>
<dbReference type="InterPro" id="IPR011049">
    <property type="entry name" value="Serralysin-like_metalloprot_C"/>
</dbReference>
<evidence type="ECO:0000256" key="8">
    <source>
        <dbReference type="ARBA" id="ARBA00023296"/>
    </source>
</evidence>
<feature type="domain" description="Bacteriophage T7 tail fibre protein-like N-terminal" evidence="12">
    <location>
        <begin position="4"/>
        <end position="127"/>
    </location>
</feature>
<comment type="subcellular location">
    <subcellularLocation>
        <location evidence="1">Virion</location>
    </subcellularLocation>
</comment>
<dbReference type="GO" id="GO:0098994">
    <property type="term" value="P:symbiont entry into host cell via disruption of host cell envelope"/>
    <property type="evidence" value="ECO:0007669"/>
    <property type="project" value="UniProtKB-KW"/>
</dbReference>
<evidence type="ECO:0000256" key="1">
    <source>
        <dbReference type="ARBA" id="ARBA00004328"/>
    </source>
</evidence>
<proteinExistence type="inferred from homology"/>
<dbReference type="SUPFAM" id="SSF51126">
    <property type="entry name" value="Pectin lyase-like"/>
    <property type="match status" value="1"/>
</dbReference>
<dbReference type="InterPro" id="IPR011050">
    <property type="entry name" value="Pectin_lyase_fold/virulence"/>
</dbReference>
<dbReference type="Pfam" id="PF05662">
    <property type="entry name" value="YadA_stalk"/>
    <property type="match status" value="1"/>
</dbReference>
<reference evidence="14 15" key="1">
    <citation type="submission" date="2016-08" db="EMBL/GenBank/DDBJ databases">
        <title>Complete genome sequence of bacteriophage vB_KpnP_KpV767 lytic for Klebsiella pneumoniae.</title>
        <authorList>
            <person name="Komisarova E.V."/>
            <person name="Kislichkina A.A."/>
            <person name="Krasilnikova V.M."/>
            <person name="Myakinina V.P."/>
            <person name="Volozhantsev N.V."/>
        </authorList>
    </citation>
    <scope>NUCLEOTIDE SEQUENCE [LARGE SCALE GENOMIC DNA]</scope>
</reference>
<dbReference type="GO" id="GO:0098015">
    <property type="term" value="C:virus tail"/>
    <property type="evidence" value="ECO:0007669"/>
    <property type="project" value="UniProtKB-KW"/>
</dbReference>
<evidence type="ECO:0000256" key="3">
    <source>
        <dbReference type="ARBA" id="ARBA00022717"/>
    </source>
</evidence>
<comment type="similarity">
    <text evidence="9">In the N-terminal section; belongs to the Teseptimavirus fiber family.</text>
</comment>
<dbReference type="EMBL" id="KX712070">
    <property type="protein sequence ID" value="AOZ65519.1"/>
    <property type="molecule type" value="Genomic_DNA"/>
</dbReference>
<keyword evidence="8" id="KW-1160">Virus entry into host cell</keyword>
<feature type="domain" description="Trimeric autotransporter adhesin YadA-like stalk" evidence="13">
    <location>
        <begin position="131"/>
        <end position="157"/>
    </location>
</feature>
<keyword evidence="3" id="KW-1235">Degradation of host cell envelope components during virus entry</keyword>